<dbReference type="Gene3D" id="1.10.357.10">
    <property type="entry name" value="Tetracycline Repressor, domain 2"/>
    <property type="match status" value="1"/>
</dbReference>
<gene>
    <name evidence="7" type="ORF">AB0C36_38210</name>
</gene>
<reference evidence="7 8" key="1">
    <citation type="submission" date="2024-06" db="EMBL/GenBank/DDBJ databases">
        <title>The Natural Products Discovery Center: Release of the First 8490 Sequenced Strains for Exploring Actinobacteria Biosynthetic Diversity.</title>
        <authorList>
            <person name="Kalkreuter E."/>
            <person name="Kautsar S.A."/>
            <person name="Yang D."/>
            <person name="Bader C.D."/>
            <person name="Teijaro C.N."/>
            <person name="Fluegel L."/>
            <person name="Davis C.M."/>
            <person name="Simpson J.R."/>
            <person name="Lauterbach L."/>
            <person name="Steele A.D."/>
            <person name="Gui C."/>
            <person name="Meng S."/>
            <person name="Li G."/>
            <person name="Viehrig K."/>
            <person name="Ye F."/>
            <person name="Su P."/>
            <person name="Kiefer A.F."/>
            <person name="Nichols A."/>
            <person name="Cepeda A.J."/>
            <person name="Yan W."/>
            <person name="Fan B."/>
            <person name="Jiang Y."/>
            <person name="Adhikari A."/>
            <person name="Zheng C.-J."/>
            <person name="Schuster L."/>
            <person name="Cowan T.M."/>
            <person name="Smanski M.J."/>
            <person name="Chevrette M.G."/>
            <person name="De Carvalho L.P.S."/>
            <person name="Shen B."/>
        </authorList>
    </citation>
    <scope>NUCLEOTIDE SEQUENCE [LARGE SCALE GENOMIC DNA]</scope>
    <source>
        <strain evidence="7 8">NPDC048946</strain>
    </source>
</reference>
<accession>A0ABV3DU90</accession>
<keyword evidence="2 4" id="KW-0238">DNA-binding</keyword>
<dbReference type="InterPro" id="IPR050109">
    <property type="entry name" value="HTH-type_TetR-like_transc_reg"/>
</dbReference>
<organism evidence="7 8">
    <name type="scientific">Streptodolium elevatio</name>
    <dbReference type="NCBI Taxonomy" id="3157996"/>
    <lineage>
        <taxon>Bacteria</taxon>
        <taxon>Bacillati</taxon>
        <taxon>Actinomycetota</taxon>
        <taxon>Actinomycetes</taxon>
        <taxon>Kitasatosporales</taxon>
        <taxon>Streptomycetaceae</taxon>
        <taxon>Streptodolium</taxon>
    </lineage>
</organism>
<dbReference type="EMBL" id="JBEZFP010000167">
    <property type="protein sequence ID" value="MEU8139320.1"/>
    <property type="molecule type" value="Genomic_DNA"/>
</dbReference>
<sequence length="249" mass="26960">MTEGADGTATRGRGRPARFSREQIIEAAVALVYADPGAPLTIKRVAEAVGSAPMALYRYFPDRDDLLHAVADRVATDMHFDPPEGATWQDKLRAWMLTSMEHLRPYPQLLPYIASTRQPAWLPSFIMLTSLLSPLGLDDEDMALAISLVGTTIVGQAILATQRAPADEMAPVMREALRDAAPEHRARVEPVIDRLPEAMERLYGLVIDNTIVALEGLGGVADATTGGAGRERRPKPAPLAPLFTSAGAW</sequence>
<dbReference type="RefSeq" id="WP_358363346.1">
    <property type="nucleotide sequence ID" value="NZ_JBEZFP010000167.1"/>
</dbReference>
<dbReference type="InterPro" id="IPR001647">
    <property type="entry name" value="HTH_TetR"/>
</dbReference>
<dbReference type="PANTHER" id="PTHR30055">
    <property type="entry name" value="HTH-TYPE TRANSCRIPTIONAL REGULATOR RUTR"/>
    <property type="match status" value="1"/>
</dbReference>
<dbReference type="PROSITE" id="PS50977">
    <property type="entry name" value="HTH_TETR_2"/>
    <property type="match status" value="1"/>
</dbReference>
<evidence type="ECO:0000256" key="5">
    <source>
        <dbReference type="SAM" id="MobiDB-lite"/>
    </source>
</evidence>
<dbReference type="InterPro" id="IPR036271">
    <property type="entry name" value="Tet_transcr_reg_TetR-rel_C_sf"/>
</dbReference>
<dbReference type="SUPFAM" id="SSF48498">
    <property type="entry name" value="Tetracyclin repressor-like, C-terminal domain"/>
    <property type="match status" value="1"/>
</dbReference>
<evidence type="ECO:0000256" key="2">
    <source>
        <dbReference type="ARBA" id="ARBA00023125"/>
    </source>
</evidence>
<evidence type="ECO:0000313" key="7">
    <source>
        <dbReference type="EMBL" id="MEU8139320.1"/>
    </source>
</evidence>
<comment type="caution">
    <text evidence="7">The sequence shown here is derived from an EMBL/GenBank/DDBJ whole genome shotgun (WGS) entry which is preliminary data.</text>
</comment>
<feature type="domain" description="HTH tetR-type" evidence="6">
    <location>
        <begin position="18"/>
        <end position="78"/>
    </location>
</feature>
<keyword evidence="3" id="KW-0804">Transcription</keyword>
<evidence type="ECO:0000259" key="6">
    <source>
        <dbReference type="PROSITE" id="PS50977"/>
    </source>
</evidence>
<evidence type="ECO:0000256" key="1">
    <source>
        <dbReference type="ARBA" id="ARBA00023015"/>
    </source>
</evidence>
<feature type="region of interest" description="Disordered" evidence="5">
    <location>
        <begin position="225"/>
        <end position="249"/>
    </location>
</feature>
<dbReference type="Pfam" id="PF00440">
    <property type="entry name" value="TetR_N"/>
    <property type="match status" value="1"/>
</dbReference>
<evidence type="ECO:0000256" key="3">
    <source>
        <dbReference type="ARBA" id="ARBA00023163"/>
    </source>
</evidence>
<keyword evidence="8" id="KW-1185">Reference proteome</keyword>
<evidence type="ECO:0000256" key="4">
    <source>
        <dbReference type="PROSITE-ProRule" id="PRU00335"/>
    </source>
</evidence>
<protein>
    <submittedName>
        <fullName evidence="7">TetR/AcrR family transcriptional regulator</fullName>
    </submittedName>
</protein>
<dbReference type="Proteomes" id="UP001551482">
    <property type="component" value="Unassembled WGS sequence"/>
</dbReference>
<dbReference type="InterPro" id="IPR009057">
    <property type="entry name" value="Homeodomain-like_sf"/>
</dbReference>
<dbReference type="PANTHER" id="PTHR30055:SF234">
    <property type="entry name" value="HTH-TYPE TRANSCRIPTIONAL REGULATOR BETI"/>
    <property type="match status" value="1"/>
</dbReference>
<feature type="DNA-binding region" description="H-T-H motif" evidence="4">
    <location>
        <begin position="41"/>
        <end position="60"/>
    </location>
</feature>
<proteinExistence type="predicted"/>
<keyword evidence="1" id="KW-0805">Transcription regulation</keyword>
<evidence type="ECO:0000313" key="8">
    <source>
        <dbReference type="Proteomes" id="UP001551482"/>
    </source>
</evidence>
<name>A0ABV3DU90_9ACTN</name>
<dbReference type="SUPFAM" id="SSF46689">
    <property type="entry name" value="Homeodomain-like"/>
    <property type="match status" value="1"/>
</dbReference>